<sequence length="168" mass="18629">MRRFTLGVLFLVQAASAIFFVSGILLSVFGIYVKPIKWEFREAMEIAAAFSLVFGMIYGGQALLRAQREAGQAQDRLRRISREFSELIGERFELWGLTEAERDVAILTIKGMSGAEIAAARGVSAGTIKAQSNAIYRKADVSGRSGLLSLFLDDLMDEDIMERLRKAD</sequence>
<keyword evidence="1" id="KW-1133">Transmembrane helix</keyword>
<reference evidence="4" key="1">
    <citation type="submission" date="2016-10" db="EMBL/GenBank/DDBJ databases">
        <authorList>
            <person name="Varghese N."/>
            <person name="Submissions S."/>
        </authorList>
    </citation>
    <scope>NUCLEOTIDE SEQUENCE [LARGE SCALE GENOMIC DNA]</scope>
    <source>
        <strain evidence="4">DSM 26471</strain>
    </source>
</reference>
<dbReference type="GO" id="GO:0006355">
    <property type="term" value="P:regulation of DNA-templated transcription"/>
    <property type="evidence" value="ECO:0007669"/>
    <property type="project" value="InterPro"/>
</dbReference>
<evidence type="ECO:0000259" key="2">
    <source>
        <dbReference type="SMART" id="SM00421"/>
    </source>
</evidence>
<evidence type="ECO:0000313" key="4">
    <source>
        <dbReference type="Proteomes" id="UP000199630"/>
    </source>
</evidence>
<keyword evidence="4" id="KW-1185">Reference proteome</keyword>
<dbReference type="InterPro" id="IPR000792">
    <property type="entry name" value="Tscrpt_reg_LuxR_C"/>
</dbReference>
<dbReference type="PRINTS" id="PR00038">
    <property type="entry name" value="HTHLUXR"/>
</dbReference>
<keyword evidence="1" id="KW-0812">Transmembrane</keyword>
<dbReference type="RefSeq" id="WP_090061876.1">
    <property type="nucleotide sequence ID" value="NZ_FORH01000007.1"/>
</dbReference>
<dbReference type="AlphaFoldDB" id="A0A1I3VKI9"/>
<dbReference type="GO" id="GO:0003677">
    <property type="term" value="F:DNA binding"/>
    <property type="evidence" value="ECO:0007669"/>
    <property type="project" value="InterPro"/>
</dbReference>
<dbReference type="InterPro" id="IPR016032">
    <property type="entry name" value="Sig_transdc_resp-reg_C-effctor"/>
</dbReference>
<protein>
    <submittedName>
        <fullName evidence="3">Regulatory protein, luxR family</fullName>
    </submittedName>
</protein>
<accession>A0A1I3VKI9</accession>
<name>A0A1I3VKI9_9RHOB</name>
<dbReference type="STRING" id="588602.SAMN04487991_3377"/>
<dbReference type="InterPro" id="IPR036388">
    <property type="entry name" value="WH-like_DNA-bd_sf"/>
</dbReference>
<feature type="transmembrane region" description="Helical" evidence="1">
    <location>
        <begin position="44"/>
        <end position="64"/>
    </location>
</feature>
<organism evidence="3 4">
    <name type="scientific">Celeribacter neptunius</name>
    <dbReference type="NCBI Taxonomy" id="588602"/>
    <lineage>
        <taxon>Bacteria</taxon>
        <taxon>Pseudomonadati</taxon>
        <taxon>Pseudomonadota</taxon>
        <taxon>Alphaproteobacteria</taxon>
        <taxon>Rhodobacterales</taxon>
        <taxon>Roseobacteraceae</taxon>
        <taxon>Celeribacter</taxon>
    </lineage>
</organism>
<keyword evidence="1" id="KW-0472">Membrane</keyword>
<dbReference type="OrthoDB" id="8277135at2"/>
<feature type="domain" description="HTH luxR-type" evidence="2">
    <location>
        <begin position="94"/>
        <end position="151"/>
    </location>
</feature>
<evidence type="ECO:0000313" key="3">
    <source>
        <dbReference type="EMBL" id="SFJ94836.1"/>
    </source>
</evidence>
<dbReference type="Pfam" id="PF00196">
    <property type="entry name" value="GerE"/>
    <property type="match status" value="1"/>
</dbReference>
<dbReference type="SUPFAM" id="SSF46894">
    <property type="entry name" value="C-terminal effector domain of the bipartite response regulators"/>
    <property type="match status" value="1"/>
</dbReference>
<feature type="transmembrane region" description="Helical" evidence="1">
    <location>
        <begin position="7"/>
        <end position="32"/>
    </location>
</feature>
<dbReference type="SMART" id="SM00421">
    <property type="entry name" value="HTH_LUXR"/>
    <property type="match status" value="1"/>
</dbReference>
<dbReference type="Gene3D" id="1.10.10.10">
    <property type="entry name" value="Winged helix-like DNA-binding domain superfamily/Winged helix DNA-binding domain"/>
    <property type="match status" value="1"/>
</dbReference>
<evidence type="ECO:0000256" key="1">
    <source>
        <dbReference type="SAM" id="Phobius"/>
    </source>
</evidence>
<proteinExistence type="predicted"/>
<dbReference type="EMBL" id="FORH01000007">
    <property type="protein sequence ID" value="SFJ94836.1"/>
    <property type="molecule type" value="Genomic_DNA"/>
</dbReference>
<dbReference type="Proteomes" id="UP000199630">
    <property type="component" value="Unassembled WGS sequence"/>
</dbReference>
<gene>
    <name evidence="3" type="ORF">SAMN04487991_3377</name>
</gene>